<keyword evidence="2" id="KW-0677">Repeat</keyword>
<feature type="compositionally biased region" description="Basic and acidic residues" evidence="5">
    <location>
        <begin position="327"/>
        <end position="338"/>
    </location>
</feature>
<dbReference type="OrthoDB" id="26282at2759"/>
<evidence type="ECO:0000313" key="7">
    <source>
        <dbReference type="EMBL" id="KAF1808917.1"/>
    </source>
</evidence>
<evidence type="ECO:0000256" key="5">
    <source>
        <dbReference type="SAM" id="MobiDB-lite"/>
    </source>
</evidence>
<dbReference type="InterPro" id="IPR011990">
    <property type="entry name" value="TPR-like_helical_dom_sf"/>
</dbReference>
<feature type="region of interest" description="Disordered" evidence="5">
    <location>
        <begin position="579"/>
        <end position="689"/>
    </location>
</feature>
<accession>A0A6G1FT01</accession>
<evidence type="ECO:0000256" key="2">
    <source>
        <dbReference type="ARBA" id="ARBA00022737"/>
    </source>
</evidence>
<keyword evidence="3 4" id="KW-0539">Nucleus</keyword>
<keyword evidence="4" id="KW-0507">mRNA processing</keyword>
<dbReference type="EMBL" id="ML975177">
    <property type="protein sequence ID" value="KAF1808917.1"/>
    <property type="molecule type" value="Genomic_DNA"/>
</dbReference>
<dbReference type="GO" id="GO:0180010">
    <property type="term" value="P:co-transcriptional mRNA 3'-end processing, cleavage and polyadenylation pathway"/>
    <property type="evidence" value="ECO:0007669"/>
    <property type="project" value="UniProtKB-UniRule"/>
</dbReference>
<evidence type="ECO:0000256" key="3">
    <source>
        <dbReference type="ARBA" id="ARBA00023242"/>
    </source>
</evidence>
<dbReference type="RefSeq" id="XP_033530548.1">
    <property type="nucleotide sequence ID" value="XM_033674141.1"/>
</dbReference>
<evidence type="ECO:0000313" key="8">
    <source>
        <dbReference type="Proteomes" id="UP000504638"/>
    </source>
</evidence>
<dbReference type="InterPro" id="IPR008847">
    <property type="entry name" value="Suf"/>
</dbReference>
<protein>
    <recommendedName>
        <fullName evidence="4">mRNA 3'-end-processing protein RNA14</fullName>
    </recommendedName>
</protein>
<feature type="domain" description="Suppressor of forked" evidence="6">
    <location>
        <begin position="1"/>
        <end position="560"/>
    </location>
</feature>
<dbReference type="SMART" id="SM00386">
    <property type="entry name" value="HAT"/>
    <property type="match status" value="3"/>
</dbReference>
<evidence type="ECO:0000256" key="4">
    <source>
        <dbReference type="RuleBase" id="RU369035"/>
    </source>
</evidence>
<dbReference type="Proteomes" id="UP000504638">
    <property type="component" value="Unplaced"/>
</dbReference>
<evidence type="ECO:0000259" key="6">
    <source>
        <dbReference type="Pfam" id="PF05843"/>
    </source>
</evidence>
<evidence type="ECO:0000256" key="1">
    <source>
        <dbReference type="ARBA" id="ARBA00002863"/>
    </source>
</evidence>
<organism evidence="7">
    <name type="scientific">Eremomyces bilateralis CBS 781.70</name>
    <dbReference type="NCBI Taxonomy" id="1392243"/>
    <lineage>
        <taxon>Eukaryota</taxon>
        <taxon>Fungi</taxon>
        <taxon>Dikarya</taxon>
        <taxon>Ascomycota</taxon>
        <taxon>Pezizomycotina</taxon>
        <taxon>Dothideomycetes</taxon>
        <taxon>Dothideomycetes incertae sedis</taxon>
        <taxon>Eremomycetales</taxon>
        <taxon>Eremomycetaceae</taxon>
        <taxon>Eremomyces</taxon>
    </lineage>
</organism>
<proteinExistence type="predicted"/>
<dbReference type="GO" id="GO:0003729">
    <property type="term" value="F:mRNA binding"/>
    <property type="evidence" value="ECO:0007669"/>
    <property type="project" value="TreeGrafter"/>
</dbReference>
<feature type="region of interest" description="Disordered" evidence="5">
    <location>
        <begin position="325"/>
        <end position="350"/>
    </location>
</feature>
<sequence>MELENNEIPRVTQILGTSLAKVRNVQLWKVYLDFVRRFNNLTTDLSGTARRTVSEAFERVLQEVGTDKDSGEIWREYIQFLRSGPGNLGGGGWQDQQKMDLLRKAYQRATSVPTDAVIPLWKEYDAFETGLNRTTGRKLLQERSPTYITARSANIALQNVTNGLRRTTLPRLPPALGFDGDVEYMEQVHLWQKWVEWEKEDPLVLKDEDLAAYNRRILYAYRQALMALWFWPPMWYDAIEFCFRNGMKEDGEKLLDDGTDANPESCLLAFRKADHLEMTTPHADGDDDIQKRADAIKQPYDKLLDTLYGLVDKVKAREARAAGIAKENFEEQQKREAPESDDEEDAGAREEALRKAALDAQLGAIKKGHAAQIKMISRTISFSWIALMRAMRRVQGKGKMVDVTHKGSLVKKEWVGGLRGYLREARGRGRMTSDVFVASALMEYHCYKDPASKRIFDAGFKLFPEDEQFALAYMKHLINTNDVTNARAVFETAVSKLSKKPENVPRAKVLFQFLHEYECQYGELSQIVKLEQRMADLFPEDPRLTRFTQRYIFQSFDPTAVRLVTSPAAQMRPKMALPPQIHEPAQTGGYRAPTPQISSPRPLPMQLAQPGQSPSALAAAFVASNSSTNSPKRPLPADESDNDSLGIGSRKLARTDRSESPLKGAAGRRLDAQRRLGGGGGGGAGTPGIGIQRGGVEPLPNMVMFLLGILPNAEKYQGSARFNAERVVDLLRGVDLGRANTSGGKRW</sequence>
<reference evidence="9" key="3">
    <citation type="submission" date="2025-04" db="UniProtKB">
        <authorList>
            <consortium name="RefSeq"/>
        </authorList>
    </citation>
    <scope>IDENTIFICATION</scope>
    <source>
        <strain evidence="9">CBS 781.70</strain>
    </source>
</reference>
<gene>
    <name evidence="7 9" type="ORF">P152DRAFT_176284</name>
</gene>
<reference evidence="9" key="2">
    <citation type="submission" date="2020-04" db="EMBL/GenBank/DDBJ databases">
        <authorList>
            <consortium name="NCBI Genome Project"/>
        </authorList>
    </citation>
    <scope>NUCLEOTIDE SEQUENCE</scope>
    <source>
        <strain evidence="9">CBS 781.70</strain>
    </source>
</reference>
<dbReference type="InterPro" id="IPR045243">
    <property type="entry name" value="Rna14-like"/>
</dbReference>
<dbReference type="Pfam" id="PF05843">
    <property type="entry name" value="Suf"/>
    <property type="match status" value="1"/>
</dbReference>
<dbReference type="PANTHER" id="PTHR19980">
    <property type="entry name" value="RNA CLEAVAGE STIMULATION FACTOR"/>
    <property type="match status" value="1"/>
</dbReference>
<comment type="function">
    <text evidence="1 4">Component of the cleavage factor IA (CFIA) complex, which is involved in the endonucleolytic cleavage during polyadenylation-dependent pre-mRNA 3'-end formation.</text>
</comment>
<feature type="compositionally biased region" description="Gly residues" evidence="5">
    <location>
        <begin position="676"/>
        <end position="689"/>
    </location>
</feature>
<dbReference type="SUPFAM" id="SSF48452">
    <property type="entry name" value="TPR-like"/>
    <property type="match status" value="2"/>
</dbReference>
<name>A0A6G1FT01_9PEZI</name>
<comment type="subcellular location">
    <subcellularLocation>
        <location evidence="4">Nucleus</location>
    </subcellularLocation>
    <subcellularLocation>
        <location evidence="4">Cytoplasm</location>
    </subcellularLocation>
    <text evidence="4">Nucleus and/or cytoplasm.</text>
</comment>
<dbReference type="GO" id="GO:0005634">
    <property type="term" value="C:nucleus"/>
    <property type="evidence" value="ECO:0007669"/>
    <property type="project" value="UniProtKB-SubCell"/>
</dbReference>
<dbReference type="AlphaFoldDB" id="A0A6G1FT01"/>
<dbReference type="GO" id="GO:0005737">
    <property type="term" value="C:cytoplasm"/>
    <property type="evidence" value="ECO:0007669"/>
    <property type="project" value="UniProtKB-SubCell"/>
</dbReference>
<dbReference type="PANTHER" id="PTHR19980:SF0">
    <property type="entry name" value="CLEAVAGE STIMULATION FACTOR SUBUNIT 3"/>
    <property type="match status" value="1"/>
</dbReference>
<evidence type="ECO:0000313" key="9">
    <source>
        <dbReference type="RefSeq" id="XP_033530548.1"/>
    </source>
</evidence>
<dbReference type="Gene3D" id="1.25.40.1040">
    <property type="match status" value="1"/>
</dbReference>
<keyword evidence="4" id="KW-0963">Cytoplasm</keyword>
<reference evidence="7 9" key="1">
    <citation type="submission" date="2020-01" db="EMBL/GenBank/DDBJ databases">
        <authorList>
            <consortium name="DOE Joint Genome Institute"/>
            <person name="Haridas S."/>
            <person name="Albert R."/>
            <person name="Binder M."/>
            <person name="Bloem J."/>
            <person name="Labutti K."/>
            <person name="Salamov A."/>
            <person name="Andreopoulos B."/>
            <person name="Baker S.E."/>
            <person name="Barry K."/>
            <person name="Bills G."/>
            <person name="Bluhm B.H."/>
            <person name="Cannon C."/>
            <person name="Castanera R."/>
            <person name="Culley D.E."/>
            <person name="Daum C."/>
            <person name="Ezra D."/>
            <person name="Gonzalez J.B."/>
            <person name="Henrissat B."/>
            <person name="Kuo A."/>
            <person name="Liang C."/>
            <person name="Lipzen A."/>
            <person name="Lutzoni F."/>
            <person name="Magnuson J."/>
            <person name="Mondo S."/>
            <person name="Nolan M."/>
            <person name="Ohm R."/>
            <person name="Pangilinan J."/>
            <person name="Park H.-J."/>
            <person name="Ramirez L."/>
            <person name="Alfaro M."/>
            <person name="Sun H."/>
            <person name="Tritt A."/>
            <person name="Yoshinaga Y."/>
            <person name="Zwiers L.-H."/>
            <person name="Turgeon B.G."/>
            <person name="Goodwin S.B."/>
            <person name="Spatafora J.W."/>
            <person name="Crous P.W."/>
            <person name="Grigoriev I.V."/>
        </authorList>
    </citation>
    <scope>NUCLEOTIDE SEQUENCE</scope>
    <source>
        <strain evidence="7 9">CBS 781.70</strain>
    </source>
</reference>
<keyword evidence="8" id="KW-1185">Reference proteome</keyword>
<dbReference type="GeneID" id="54414711"/>
<dbReference type="InterPro" id="IPR003107">
    <property type="entry name" value="HAT"/>
</dbReference>